<comment type="subcellular location">
    <subcellularLocation>
        <location evidence="1">Mitochondrion inner membrane</location>
        <topology evidence="1">Multi-pass membrane protein</topology>
        <orientation evidence="1">Matrix side</orientation>
    </subcellularLocation>
</comment>
<feature type="transmembrane region" description="Helical" evidence="11">
    <location>
        <begin position="21"/>
        <end position="40"/>
    </location>
</feature>
<dbReference type="InterPro" id="IPR039205">
    <property type="entry name" value="NDUFA11"/>
</dbReference>
<dbReference type="Proteomes" id="UP000887568">
    <property type="component" value="Unplaced"/>
</dbReference>
<evidence type="ECO:0000256" key="4">
    <source>
        <dbReference type="ARBA" id="ARBA00022692"/>
    </source>
</evidence>
<evidence type="ECO:0000256" key="2">
    <source>
        <dbReference type="ARBA" id="ARBA00008699"/>
    </source>
</evidence>
<evidence type="ECO:0000256" key="11">
    <source>
        <dbReference type="SAM" id="Phobius"/>
    </source>
</evidence>
<dbReference type="GeneID" id="119722474"/>
<evidence type="ECO:0000313" key="12">
    <source>
        <dbReference type="EnsemblMetazoa" id="XP_038048535.1"/>
    </source>
</evidence>
<dbReference type="AlphaFoldDB" id="A0A913ZC92"/>
<sequence>MNVRYDNIDGKEPAKKVLETTATGAAFGVGLSTIALSMYFPKNFTEALGRGLNHTATLATLGAVFGAGTTISASVRSKDDPLNYFIGGCMAGAVLGAKYHSYPVGSGTCVAFGGWAAFYKLWRDQEWGDFIPKPTY</sequence>
<comment type="similarity">
    <text evidence="2">Belongs to the complex I NDUFA11 subunit family.</text>
</comment>
<dbReference type="OrthoDB" id="1913277at2759"/>
<keyword evidence="8 11" id="KW-0472">Membrane</keyword>
<keyword evidence="7" id="KW-0496">Mitochondrion</keyword>
<dbReference type="EnsemblMetazoa" id="XM_038192607.1">
    <property type="protein sequence ID" value="XP_038048535.1"/>
    <property type="gene ID" value="LOC119722474"/>
</dbReference>
<protein>
    <recommendedName>
        <fullName evidence="3">NADH dehydrogenase [ubiquinone] 1 alpha subcomplex subunit 11</fullName>
    </recommendedName>
    <alternativeName>
        <fullName evidence="9">Complex I-B14.7</fullName>
    </alternativeName>
    <alternativeName>
        <fullName evidence="10">NADH-ubiquinone oxidoreductase subunit B14.7</fullName>
    </alternativeName>
</protein>
<evidence type="ECO:0000256" key="9">
    <source>
        <dbReference type="ARBA" id="ARBA00030608"/>
    </source>
</evidence>
<keyword evidence="6 11" id="KW-1133">Transmembrane helix</keyword>
<evidence type="ECO:0000256" key="3">
    <source>
        <dbReference type="ARBA" id="ARBA00018191"/>
    </source>
</evidence>
<organism evidence="12 13">
    <name type="scientific">Patiria miniata</name>
    <name type="common">Bat star</name>
    <name type="synonym">Asterina miniata</name>
    <dbReference type="NCBI Taxonomy" id="46514"/>
    <lineage>
        <taxon>Eukaryota</taxon>
        <taxon>Metazoa</taxon>
        <taxon>Echinodermata</taxon>
        <taxon>Eleutherozoa</taxon>
        <taxon>Asterozoa</taxon>
        <taxon>Asteroidea</taxon>
        <taxon>Valvatacea</taxon>
        <taxon>Valvatida</taxon>
        <taxon>Asterinidae</taxon>
        <taxon>Patiria</taxon>
    </lineage>
</organism>
<dbReference type="PANTHER" id="PTHR21382:SF1">
    <property type="entry name" value="NADH DEHYDROGENASE [UBIQUINONE] 1 ALPHA SUBCOMPLEX SUBUNIT 11"/>
    <property type="match status" value="1"/>
</dbReference>
<accession>A0A913ZC92</accession>
<evidence type="ECO:0000256" key="10">
    <source>
        <dbReference type="ARBA" id="ARBA00031497"/>
    </source>
</evidence>
<reference evidence="12" key="1">
    <citation type="submission" date="2022-11" db="UniProtKB">
        <authorList>
            <consortium name="EnsemblMetazoa"/>
        </authorList>
    </citation>
    <scope>IDENTIFICATION</scope>
</reference>
<feature type="transmembrane region" description="Helical" evidence="11">
    <location>
        <begin position="52"/>
        <end position="75"/>
    </location>
</feature>
<evidence type="ECO:0000256" key="7">
    <source>
        <dbReference type="ARBA" id="ARBA00023128"/>
    </source>
</evidence>
<dbReference type="PANTHER" id="PTHR21382">
    <property type="entry name" value="NADH-UBIQUINONE OXIDOREDUCTASE SUBUNIT"/>
    <property type="match status" value="1"/>
</dbReference>
<dbReference type="GO" id="GO:0006120">
    <property type="term" value="P:mitochondrial electron transport, NADH to ubiquinone"/>
    <property type="evidence" value="ECO:0007669"/>
    <property type="project" value="InterPro"/>
</dbReference>
<proteinExistence type="inferred from homology"/>
<dbReference type="OMA" id="FRKTWLA"/>
<dbReference type="GO" id="GO:0045271">
    <property type="term" value="C:respiratory chain complex I"/>
    <property type="evidence" value="ECO:0007669"/>
    <property type="project" value="InterPro"/>
</dbReference>
<dbReference type="RefSeq" id="XP_038048535.1">
    <property type="nucleotide sequence ID" value="XM_038192607.1"/>
</dbReference>
<keyword evidence="13" id="KW-1185">Reference proteome</keyword>
<evidence type="ECO:0000256" key="5">
    <source>
        <dbReference type="ARBA" id="ARBA00022792"/>
    </source>
</evidence>
<evidence type="ECO:0000256" key="8">
    <source>
        <dbReference type="ARBA" id="ARBA00023136"/>
    </source>
</evidence>
<evidence type="ECO:0000256" key="6">
    <source>
        <dbReference type="ARBA" id="ARBA00022989"/>
    </source>
</evidence>
<evidence type="ECO:0000313" key="13">
    <source>
        <dbReference type="Proteomes" id="UP000887568"/>
    </source>
</evidence>
<name>A0A913ZC92_PATMI</name>
<evidence type="ECO:0000256" key="1">
    <source>
        <dbReference type="ARBA" id="ARBA00004292"/>
    </source>
</evidence>
<keyword evidence="5" id="KW-0999">Mitochondrion inner membrane</keyword>
<feature type="transmembrane region" description="Helical" evidence="11">
    <location>
        <begin position="82"/>
        <end position="99"/>
    </location>
</feature>
<dbReference type="GO" id="GO:0005743">
    <property type="term" value="C:mitochondrial inner membrane"/>
    <property type="evidence" value="ECO:0007669"/>
    <property type="project" value="UniProtKB-SubCell"/>
</dbReference>
<keyword evidence="4 11" id="KW-0812">Transmembrane</keyword>